<feature type="compositionally biased region" description="Basic and acidic residues" evidence="2">
    <location>
        <begin position="228"/>
        <end position="237"/>
    </location>
</feature>
<feature type="domain" description="Peptidase C14 caspase" evidence="3">
    <location>
        <begin position="447"/>
        <end position="835"/>
    </location>
</feature>
<evidence type="ECO:0000256" key="2">
    <source>
        <dbReference type="SAM" id="MobiDB-lite"/>
    </source>
</evidence>
<proteinExistence type="inferred from homology"/>
<evidence type="ECO:0000256" key="1">
    <source>
        <dbReference type="ARBA" id="ARBA00009005"/>
    </source>
</evidence>
<keyword evidence="5" id="KW-1185">Reference proteome</keyword>
<dbReference type="PANTHER" id="PTHR48104:SF30">
    <property type="entry name" value="METACASPASE-1"/>
    <property type="match status" value="1"/>
</dbReference>
<evidence type="ECO:0000259" key="3">
    <source>
        <dbReference type="Pfam" id="PF00656"/>
    </source>
</evidence>
<dbReference type="GO" id="GO:0006508">
    <property type="term" value="P:proteolysis"/>
    <property type="evidence" value="ECO:0007669"/>
    <property type="project" value="InterPro"/>
</dbReference>
<evidence type="ECO:0000313" key="4">
    <source>
        <dbReference type="EMBL" id="PAV15400.1"/>
    </source>
</evidence>
<dbReference type="Pfam" id="PF00656">
    <property type="entry name" value="Peptidase_C14"/>
    <property type="match status" value="2"/>
</dbReference>
<dbReference type="InParanoid" id="A0A286U754"/>
<dbReference type="GO" id="GO:0004197">
    <property type="term" value="F:cysteine-type endopeptidase activity"/>
    <property type="evidence" value="ECO:0007669"/>
    <property type="project" value="InterPro"/>
</dbReference>
<organism evidence="4 5">
    <name type="scientific">Pyrrhoderma noxium</name>
    <dbReference type="NCBI Taxonomy" id="2282107"/>
    <lineage>
        <taxon>Eukaryota</taxon>
        <taxon>Fungi</taxon>
        <taxon>Dikarya</taxon>
        <taxon>Basidiomycota</taxon>
        <taxon>Agaricomycotina</taxon>
        <taxon>Agaricomycetes</taxon>
        <taxon>Hymenochaetales</taxon>
        <taxon>Hymenochaetaceae</taxon>
        <taxon>Pyrrhoderma</taxon>
    </lineage>
</organism>
<feature type="compositionally biased region" description="Polar residues" evidence="2">
    <location>
        <begin position="205"/>
        <end position="227"/>
    </location>
</feature>
<reference evidence="4 5" key="1">
    <citation type="journal article" date="2017" name="Mol. Ecol.">
        <title>Comparative and population genomic landscape of Phellinus noxius: A hypervariable fungus causing root rot in trees.</title>
        <authorList>
            <person name="Chung C.L."/>
            <person name="Lee T.J."/>
            <person name="Akiba M."/>
            <person name="Lee H.H."/>
            <person name="Kuo T.H."/>
            <person name="Liu D."/>
            <person name="Ke H.M."/>
            <person name="Yokoi T."/>
            <person name="Roa M.B."/>
            <person name="Lu M.J."/>
            <person name="Chang Y.Y."/>
            <person name="Ann P.J."/>
            <person name="Tsai J.N."/>
            <person name="Chen C.Y."/>
            <person name="Tzean S.S."/>
            <person name="Ota Y."/>
            <person name="Hattori T."/>
            <person name="Sahashi N."/>
            <person name="Liou R.F."/>
            <person name="Kikuchi T."/>
            <person name="Tsai I.J."/>
        </authorList>
    </citation>
    <scope>NUCLEOTIDE SEQUENCE [LARGE SCALE GENOMIC DNA]</scope>
    <source>
        <strain evidence="4 5">FFPRI411160</strain>
    </source>
</reference>
<evidence type="ECO:0000313" key="5">
    <source>
        <dbReference type="Proteomes" id="UP000217199"/>
    </source>
</evidence>
<accession>A0A286U754</accession>
<comment type="similarity">
    <text evidence="1">Belongs to the peptidase C14B family.</text>
</comment>
<dbReference type="Gene3D" id="3.40.50.12660">
    <property type="match status" value="2"/>
</dbReference>
<name>A0A286U754_9AGAM</name>
<feature type="domain" description="Peptidase C14 caspase" evidence="3">
    <location>
        <begin position="11"/>
        <end position="396"/>
    </location>
</feature>
<dbReference type="Proteomes" id="UP000217199">
    <property type="component" value="Unassembled WGS sequence"/>
</dbReference>
<dbReference type="OrthoDB" id="3223806at2759"/>
<dbReference type="GO" id="GO:0005737">
    <property type="term" value="C:cytoplasm"/>
    <property type="evidence" value="ECO:0007669"/>
    <property type="project" value="TreeGrafter"/>
</dbReference>
<dbReference type="PANTHER" id="PTHR48104">
    <property type="entry name" value="METACASPASE-4"/>
    <property type="match status" value="1"/>
</dbReference>
<feature type="compositionally biased region" description="Polar residues" evidence="2">
    <location>
        <begin position="643"/>
        <end position="669"/>
    </location>
</feature>
<dbReference type="InterPro" id="IPR050452">
    <property type="entry name" value="Metacaspase"/>
</dbReference>
<protein>
    <submittedName>
        <fullName evidence="4">Peptidase C14</fullName>
    </submittedName>
</protein>
<feature type="compositionally biased region" description="Polar residues" evidence="2">
    <location>
        <begin position="261"/>
        <end position="288"/>
    </location>
</feature>
<comment type="caution">
    <text evidence="4">The sequence shown here is derived from an EMBL/GenBank/DDBJ whole genome shotgun (WGS) entry which is preliminary data.</text>
</comment>
<feature type="region of interest" description="Disordered" evidence="2">
    <location>
        <begin position="617"/>
        <end position="752"/>
    </location>
</feature>
<feature type="compositionally biased region" description="Basic and acidic residues" evidence="2">
    <location>
        <begin position="678"/>
        <end position="715"/>
    </location>
</feature>
<dbReference type="AlphaFoldDB" id="A0A286U754"/>
<dbReference type="EMBL" id="NBII01000010">
    <property type="protein sequence ID" value="PAV15400.1"/>
    <property type="molecule type" value="Genomic_DNA"/>
</dbReference>
<feature type="region of interest" description="Disordered" evidence="2">
    <location>
        <begin position="205"/>
        <end position="298"/>
    </location>
</feature>
<gene>
    <name evidence="4" type="ORF">PNOK_0916300</name>
</gene>
<sequence length="876" mass="98726">MTINTIDSIARRALLVGITYEDLQAKLSETYPNENFRLPGTHKDPLRIKKLLVDLYNYKEEDITILMDDNSGNYKKPTRDNMVAHMKSLVENVKPGDHLVFCFSGHGSQIVNTNNTEEDGFDEVIWPCDVSYDPSKEDEHERAENFIQDDDLKKILVDNLPDNSRLTVVLDNCHSGTGLDLPFHDESDSFDKHWFTPTSERINSLPFSESNQYDLSSTDAVVSSASGDQRRPSDDLMNKAQNRSRNSSLDDVRGNMKDNQRSNSSNITLIDQTDSSPVIPSRLSSKGSHTGLRTRRRTSTMGMKMPHKTQGYHKKGSSIFEEGTQFVTEPIDIHSTVSKSNAYVTQWSACMDGQLGIDSNEGGLLTLAFCKILRENPERTNGEMLEAISKDLFEQGKEAKKFFRDNNILNGNELPHSKPSLSSLRPIKDIKDHRAPKTVNTTYIGSRRALLVGITYKDLQDKLSETYPDVKESFELPGAHKDPLTIRKLLIDLYNYKEEDITILMDDNSGNYKKPTRDNMVAHMKNLVENVKPGDHLVFCFSGHGSQIVNTNNTEEDGFDEVIWPCDVSYDPSKENEHERAENFIQDDDLKKILVDNLPDNSRLTVVLDNCHSGTGLDLPFNQESDNPDKKWLTPSSERADSLSFSESNQYNLPSTDAVVNSASGNQRIPSDDLMVNKAKDYPRDLSLDNIRRNMKDGQRSNPADYRKADQKDKSLVMPSRLAPKDSHRGARTRRRTSTMGMKMPHKTQGYHKKGSAILEEGTQFGEESIQIHSTVPKSNAYVTSWAACMDDQLGIDSDQGGSLTLALDKILRECPKRTNGDMLKALSKELLKQREEAEEYFRVNNIPTGNNSPQPEPSLGSLRPIEDIIGHKFTF</sequence>
<dbReference type="InterPro" id="IPR011600">
    <property type="entry name" value="Pept_C14_caspase"/>
</dbReference>
<feature type="compositionally biased region" description="Basic and acidic residues" evidence="2">
    <location>
        <begin position="248"/>
        <end position="260"/>
    </location>
</feature>